<protein>
    <submittedName>
        <fullName evidence="1">Reverse transcriptase (Rna-dependent dna polymerase)</fullName>
    </submittedName>
</protein>
<organism evidence="1 2">
    <name type="scientific">Holotrichia oblita</name>
    <name type="common">Chafer beetle</name>
    <dbReference type="NCBI Taxonomy" id="644536"/>
    <lineage>
        <taxon>Eukaryota</taxon>
        <taxon>Metazoa</taxon>
        <taxon>Ecdysozoa</taxon>
        <taxon>Arthropoda</taxon>
        <taxon>Hexapoda</taxon>
        <taxon>Insecta</taxon>
        <taxon>Pterygota</taxon>
        <taxon>Neoptera</taxon>
        <taxon>Endopterygota</taxon>
        <taxon>Coleoptera</taxon>
        <taxon>Polyphaga</taxon>
        <taxon>Scarabaeiformia</taxon>
        <taxon>Scarabaeidae</taxon>
        <taxon>Melolonthinae</taxon>
        <taxon>Holotrichia</taxon>
    </lineage>
</organism>
<keyword evidence="2" id="KW-1185">Reference proteome</keyword>
<name>A0ACB9TEH2_HOLOL</name>
<accession>A0ACB9TEH2</accession>
<dbReference type="Proteomes" id="UP001056778">
    <property type="component" value="Chromosome 3"/>
</dbReference>
<sequence>MAFTENTVLLHTNQENVRTTTLSLFFAIVCIIDIFGVFPIITLPKTIIDCGKCIQFTCVYGLIVVPVICLLQIYTATLLGKSWLLACKIQSNFIQKERYPYTALAELAFGRKLSKCVTILLNITAIEEPDKGLNLAGVFIHYSRASDTVYHSVIRDKLFIYGIRGTAFKFVKSYLLNRTQYVKIGSSVTSDIANLAQRAPQRSVLGPFLFAVYINGLCFYLSKCNNIHLCFYADDTVIIITEKNSKVLCQQINNVYERVKIWSNKNNLCLDETKIHYNCFQLKERNCAGPAGISCADDGVDTTLTFGLICSLSVLTVASVFFVVIICLLQLNLDPQNMQEEAGTNFEENSIWINIVIAYGVLIFQFDIHPTILAIQIDMEKRHKINLAIFYGFGGNIDIAWQELTKKCMNGVWKKIWPKVSQDYQREEPIVGQIVNIVETAGLGDVYEEDIEEFLQVSGEGLTYDDLQLLTKQGIEEGENSGSEDGV</sequence>
<keyword evidence="1" id="KW-0695">RNA-directed DNA polymerase</keyword>
<evidence type="ECO:0000313" key="2">
    <source>
        <dbReference type="Proteomes" id="UP001056778"/>
    </source>
</evidence>
<evidence type="ECO:0000313" key="1">
    <source>
        <dbReference type="EMBL" id="KAI4465232.1"/>
    </source>
</evidence>
<gene>
    <name evidence="1" type="ORF">MML48_3g00012109</name>
</gene>
<reference evidence="1" key="1">
    <citation type="submission" date="2022-04" db="EMBL/GenBank/DDBJ databases">
        <title>Chromosome-scale genome assembly of Holotrichia oblita Faldermann.</title>
        <authorList>
            <person name="Rongchong L."/>
        </authorList>
    </citation>
    <scope>NUCLEOTIDE SEQUENCE</scope>
    <source>
        <strain evidence="1">81SQS9</strain>
    </source>
</reference>
<proteinExistence type="predicted"/>
<comment type="caution">
    <text evidence="1">The sequence shown here is derived from an EMBL/GenBank/DDBJ whole genome shotgun (WGS) entry which is preliminary data.</text>
</comment>
<dbReference type="EMBL" id="CM043017">
    <property type="protein sequence ID" value="KAI4465232.1"/>
    <property type="molecule type" value="Genomic_DNA"/>
</dbReference>
<keyword evidence="1" id="KW-0808">Transferase</keyword>
<keyword evidence="1" id="KW-0548">Nucleotidyltransferase</keyword>